<evidence type="ECO:0000256" key="9">
    <source>
        <dbReference type="ARBA" id="ARBA00041300"/>
    </source>
</evidence>
<sequence length="1175" mass="134130">MLVASFELEMEWSITHKHGLGLSNTNKQKQCLNICYINSIIQCLANIAPFVQWLLNKENHMTCTLTKNDEFCSCCVLHSFIGSIHRNIRNLSDPFAQLSQASAISMTRYITQLSSSFIPGHQEDPSEFLVVLFDHLIQCLSSTRSSDTANLSSAIHIIFGIILESSIKCTQCLNENSKQSYESIWSISIISYLTLEQALDGFCSVEELTGDDKFYCSNCQAKRFIHDKDVKVIRKIKQFISYPEVLDISPFLTSEIIQLNHEQSTSNVYIYKLNAVVVHIGEAADSGHIFSYIRSPDNLWYKADDTSVQRIDLDTVLACNNSYILCYAKSSTAGQVLRETEFFKSYEESSRVLFSSTPVRRDGITCKIIDHQTSSPLNICIFDEESPDRFTRIDSATSNKCTSDKRENISSIHVSFQEDPLPLNSDLFSIHNQESIELHTESRIEFIPKVNRHLRDSDNLIIPDSSRVSTVLSQTCDNLGSTQKHVLSSNDSTQSSIRSTQRKEYSNLTDGLQLHSIGEDFEDDGNFRIDQPSSFMLKLKSVDLIKLKTIRTKKINKKTARLFEATGLPVDIGDKCAAVYRIYQDQLKKRSIEEKKAFNYDTTGKNRSILTKIKSEQALESLLSSNVDESIVKLCEKYQEDINPDGKVPGAIQQICKWPCQIIVFTESSIRLFDMLLNYKNVVLSWDATGSIIQEKKDSARLLYYELSITLPGIVSENSIVPVTFMISDAHSLVNILHWLQLFKYNHSLVFPGKPFPRPRIVLSDRAQIFLIAALQLWNNESMKDFLHRAYRIVNDNADDTDLQTTNIHACLAHVLLDVRKTINKFIDERYRELAMWSIALLINTSSWFEFKHNWKLICLVLLKLHFGEDDHDREVQDALLEKINNIKSDANTVDAIKSIQVIQEEDTAKATGAYLYDFDDGADDDNDEIVIDEELEANATNSPFKSAIQKIFQDALDVIGISIEEAQGVPLQSILKWFKYLTNFFMPTLPIWSNLLLGDLTRHHRRIVQSFERVLITLPEQRTTAISERLMGILKRTQLGGHIHIRLDIVLSILVPDMITIIDEFSNSLSYRRNVNAGLKLPSLSPDWLSIAIGLILSIENNHHHRRRRISPSSSLSLSNVSPLIDVIYTFIEEWLNDKGKKIAQLKLNFLYLYLNQMILLNVHHLFLNKYLYQ</sequence>
<name>A0A816RWB0_9BILA</name>
<dbReference type="GO" id="GO:0005829">
    <property type="term" value="C:cytosol"/>
    <property type="evidence" value="ECO:0007669"/>
    <property type="project" value="TreeGrafter"/>
</dbReference>
<evidence type="ECO:0000313" key="15">
    <source>
        <dbReference type="Proteomes" id="UP000663887"/>
    </source>
</evidence>
<evidence type="ECO:0000256" key="6">
    <source>
        <dbReference type="ARBA" id="ARBA00022801"/>
    </source>
</evidence>
<keyword evidence="5" id="KW-0833">Ubl conjugation pathway</keyword>
<dbReference type="AlphaFoldDB" id="A0A816RWB0"/>
<dbReference type="SUPFAM" id="SSF54001">
    <property type="entry name" value="Cysteine proteinases"/>
    <property type="match status" value="1"/>
</dbReference>
<comment type="similarity">
    <text evidence="2">Belongs to the peptidase C19 family.</text>
</comment>
<dbReference type="GO" id="GO:0016579">
    <property type="term" value="P:protein deubiquitination"/>
    <property type="evidence" value="ECO:0007669"/>
    <property type="project" value="InterPro"/>
</dbReference>
<dbReference type="Pfam" id="PF00443">
    <property type="entry name" value="UCH"/>
    <property type="match status" value="1"/>
</dbReference>
<dbReference type="InterPro" id="IPR050164">
    <property type="entry name" value="Peptidase_C19"/>
</dbReference>
<evidence type="ECO:0000256" key="1">
    <source>
        <dbReference type="ARBA" id="ARBA00000707"/>
    </source>
</evidence>
<dbReference type="GO" id="GO:0006508">
    <property type="term" value="P:proteolysis"/>
    <property type="evidence" value="ECO:0007669"/>
    <property type="project" value="UniProtKB-KW"/>
</dbReference>
<dbReference type="EC" id="3.4.19.12" evidence="3"/>
<organism evidence="14 15">
    <name type="scientific">Rotaria magnacalcarata</name>
    <dbReference type="NCBI Taxonomy" id="392030"/>
    <lineage>
        <taxon>Eukaryota</taxon>
        <taxon>Metazoa</taxon>
        <taxon>Spiralia</taxon>
        <taxon>Gnathifera</taxon>
        <taxon>Rotifera</taxon>
        <taxon>Eurotatoria</taxon>
        <taxon>Bdelloidea</taxon>
        <taxon>Philodinida</taxon>
        <taxon>Philodinidae</taxon>
        <taxon>Rotaria</taxon>
    </lineage>
</organism>
<keyword evidence="4" id="KW-0645">Protease</keyword>
<evidence type="ECO:0000256" key="8">
    <source>
        <dbReference type="ARBA" id="ARBA00039432"/>
    </source>
</evidence>
<evidence type="ECO:0000256" key="12">
    <source>
        <dbReference type="ARBA" id="ARBA00043009"/>
    </source>
</evidence>
<dbReference type="EMBL" id="CAJNRG010005609">
    <property type="protein sequence ID" value="CAF2078838.1"/>
    <property type="molecule type" value="Genomic_DNA"/>
</dbReference>
<dbReference type="PANTHER" id="PTHR24006">
    <property type="entry name" value="UBIQUITIN CARBOXYL-TERMINAL HYDROLASE"/>
    <property type="match status" value="1"/>
</dbReference>
<protein>
    <recommendedName>
        <fullName evidence="8">Ubiquitin carboxyl-terminal hydrolase 36</fullName>
        <ecNumber evidence="3">3.4.19.12</ecNumber>
    </recommendedName>
    <alternativeName>
        <fullName evidence="11">Deubiquitinating enzyme 36</fullName>
    </alternativeName>
    <alternativeName>
        <fullName evidence="10">Protein scrawny</fullName>
    </alternativeName>
    <alternativeName>
        <fullName evidence="9">Ubiquitin thioesterase 36</fullName>
    </alternativeName>
    <alternativeName>
        <fullName evidence="12">Ubiquitin-specific-processing protease 36</fullName>
    </alternativeName>
</protein>
<dbReference type="InterPro" id="IPR028889">
    <property type="entry name" value="USP"/>
</dbReference>
<accession>A0A816RWB0</accession>
<dbReference type="InterPro" id="IPR001394">
    <property type="entry name" value="Peptidase_C19_UCH"/>
</dbReference>
<dbReference type="GO" id="GO:0004843">
    <property type="term" value="F:cysteine-type deubiquitinase activity"/>
    <property type="evidence" value="ECO:0007669"/>
    <property type="project" value="UniProtKB-EC"/>
</dbReference>
<evidence type="ECO:0000256" key="11">
    <source>
        <dbReference type="ARBA" id="ARBA00042420"/>
    </source>
</evidence>
<feature type="domain" description="USP" evidence="13">
    <location>
        <begin position="20"/>
        <end position="330"/>
    </location>
</feature>
<evidence type="ECO:0000313" key="14">
    <source>
        <dbReference type="EMBL" id="CAF2078838.1"/>
    </source>
</evidence>
<evidence type="ECO:0000259" key="13">
    <source>
        <dbReference type="PROSITE" id="PS50235"/>
    </source>
</evidence>
<evidence type="ECO:0000256" key="7">
    <source>
        <dbReference type="ARBA" id="ARBA00022807"/>
    </source>
</evidence>
<evidence type="ECO:0000256" key="4">
    <source>
        <dbReference type="ARBA" id="ARBA00022670"/>
    </source>
</evidence>
<dbReference type="Gene3D" id="3.90.70.10">
    <property type="entry name" value="Cysteine proteinases"/>
    <property type="match status" value="1"/>
</dbReference>
<dbReference type="Proteomes" id="UP000663887">
    <property type="component" value="Unassembled WGS sequence"/>
</dbReference>
<dbReference type="PROSITE" id="PS50235">
    <property type="entry name" value="USP_3"/>
    <property type="match status" value="1"/>
</dbReference>
<evidence type="ECO:0000256" key="3">
    <source>
        <dbReference type="ARBA" id="ARBA00012759"/>
    </source>
</evidence>
<proteinExistence type="inferred from homology"/>
<reference evidence="14" key="1">
    <citation type="submission" date="2021-02" db="EMBL/GenBank/DDBJ databases">
        <authorList>
            <person name="Nowell W R."/>
        </authorList>
    </citation>
    <scope>NUCLEOTIDE SEQUENCE</scope>
</reference>
<comment type="caution">
    <text evidence="14">The sequence shown here is derived from an EMBL/GenBank/DDBJ whole genome shotgun (WGS) entry which is preliminary data.</text>
</comment>
<dbReference type="GO" id="GO:0005634">
    <property type="term" value="C:nucleus"/>
    <property type="evidence" value="ECO:0007669"/>
    <property type="project" value="TreeGrafter"/>
</dbReference>
<gene>
    <name evidence="14" type="ORF">XDN619_LOCUS14167</name>
</gene>
<comment type="catalytic activity">
    <reaction evidence="1">
        <text>Thiol-dependent hydrolysis of ester, thioester, amide, peptide and isopeptide bonds formed by the C-terminal Gly of ubiquitin (a 76-residue protein attached to proteins as an intracellular targeting signal).</text>
        <dbReference type="EC" id="3.4.19.12"/>
    </reaction>
</comment>
<keyword evidence="6" id="KW-0378">Hydrolase</keyword>
<dbReference type="PANTHER" id="PTHR24006:SF758">
    <property type="entry name" value="UBIQUITIN CARBOXYL-TERMINAL HYDROLASE 36"/>
    <property type="match status" value="1"/>
</dbReference>
<evidence type="ECO:0000256" key="5">
    <source>
        <dbReference type="ARBA" id="ARBA00022786"/>
    </source>
</evidence>
<evidence type="ECO:0000256" key="2">
    <source>
        <dbReference type="ARBA" id="ARBA00009085"/>
    </source>
</evidence>
<keyword evidence="7" id="KW-0788">Thiol protease</keyword>
<dbReference type="InterPro" id="IPR038765">
    <property type="entry name" value="Papain-like_cys_pep_sf"/>
</dbReference>
<evidence type="ECO:0000256" key="10">
    <source>
        <dbReference type="ARBA" id="ARBA00042154"/>
    </source>
</evidence>